<name>A0A7H8QPD3_TALRU</name>
<dbReference type="PANTHER" id="PTHR10366">
    <property type="entry name" value="NAD DEPENDENT EPIMERASE/DEHYDRATASE"/>
    <property type="match status" value="1"/>
</dbReference>
<accession>A0A7H8QPD3</accession>
<dbReference type="KEGG" id="trg:TRUGW13939_02417"/>
<dbReference type="Gene3D" id="3.40.50.720">
    <property type="entry name" value="NAD(P)-binding Rossmann-like Domain"/>
    <property type="match status" value="1"/>
</dbReference>
<protein>
    <recommendedName>
        <fullName evidence="3">NAD-dependent epimerase/dehydratase domain-containing protein</fullName>
    </recommendedName>
</protein>
<dbReference type="GeneID" id="55989926"/>
<feature type="domain" description="NAD-dependent epimerase/dehydratase" evidence="3">
    <location>
        <begin position="10"/>
        <end position="269"/>
    </location>
</feature>
<evidence type="ECO:0000256" key="1">
    <source>
        <dbReference type="ARBA" id="ARBA00023002"/>
    </source>
</evidence>
<proteinExistence type="inferred from homology"/>
<evidence type="ECO:0000259" key="3">
    <source>
        <dbReference type="Pfam" id="PF01370"/>
    </source>
</evidence>
<dbReference type="InterPro" id="IPR036291">
    <property type="entry name" value="NAD(P)-bd_dom_sf"/>
</dbReference>
<evidence type="ECO:0000313" key="5">
    <source>
        <dbReference type="Proteomes" id="UP000509510"/>
    </source>
</evidence>
<dbReference type="InterPro" id="IPR001509">
    <property type="entry name" value="Epimerase_deHydtase"/>
</dbReference>
<dbReference type="AlphaFoldDB" id="A0A7H8QPD3"/>
<keyword evidence="5" id="KW-1185">Reference proteome</keyword>
<dbReference type="RefSeq" id="XP_035341504.1">
    <property type="nucleotide sequence ID" value="XM_035485611.1"/>
</dbReference>
<keyword evidence="1" id="KW-0560">Oxidoreductase</keyword>
<dbReference type="Pfam" id="PF01370">
    <property type="entry name" value="Epimerase"/>
    <property type="match status" value="1"/>
</dbReference>
<dbReference type="PANTHER" id="PTHR10366:SF564">
    <property type="entry name" value="STEROL-4-ALPHA-CARBOXYLATE 3-DEHYDROGENASE, DECARBOXYLATING"/>
    <property type="match status" value="1"/>
</dbReference>
<dbReference type="InterPro" id="IPR050425">
    <property type="entry name" value="NAD(P)_dehydrat-like"/>
</dbReference>
<reference evidence="5" key="1">
    <citation type="submission" date="2020-06" db="EMBL/GenBank/DDBJ databases">
        <title>A chromosome-scale genome assembly of Talaromyces rugulosus W13939.</title>
        <authorList>
            <person name="Wang B."/>
            <person name="Guo L."/>
            <person name="Ye K."/>
            <person name="Wang L."/>
        </authorList>
    </citation>
    <scope>NUCLEOTIDE SEQUENCE [LARGE SCALE GENOMIC DNA]</scope>
    <source>
        <strain evidence="5">W13939</strain>
    </source>
</reference>
<gene>
    <name evidence="4" type="ORF">TRUGW13939_02417</name>
</gene>
<evidence type="ECO:0000256" key="2">
    <source>
        <dbReference type="ARBA" id="ARBA00023445"/>
    </source>
</evidence>
<organism evidence="4 5">
    <name type="scientific">Talaromyces rugulosus</name>
    <name type="common">Penicillium rugulosum</name>
    <dbReference type="NCBI Taxonomy" id="121627"/>
    <lineage>
        <taxon>Eukaryota</taxon>
        <taxon>Fungi</taxon>
        <taxon>Dikarya</taxon>
        <taxon>Ascomycota</taxon>
        <taxon>Pezizomycotina</taxon>
        <taxon>Eurotiomycetes</taxon>
        <taxon>Eurotiomycetidae</taxon>
        <taxon>Eurotiales</taxon>
        <taxon>Trichocomaceae</taxon>
        <taxon>Talaromyces</taxon>
        <taxon>Talaromyces sect. Islandici</taxon>
    </lineage>
</organism>
<dbReference type="SUPFAM" id="SSF51735">
    <property type="entry name" value="NAD(P)-binding Rossmann-fold domains"/>
    <property type="match status" value="1"/>
</dbReference>
<dbReference type="GO" id="GO:0016616">
    <property type="term" value="F:oxidoreductase activity, acting on the CH-OH group of donors, NAD or NADP as acceptor"/>
    <property type="evidence" value="ECO:0007669"/>
    <property type="project" value="TreeGrafter"/>
</dbReference>
<dbReference type="CDD" id="cd05227">
    <property type="entry name" value="AR_SDR_e"/>
    <property type="match status" value="1"/>
</dbReference>
<dbReference type="EMBL" id="CP055898">
    <property type="protein sequence ID" value="QKX55325.1"/>
    <property type="molecule type" value="Genomic_DNA"/>
</dbReference>
<comment type="similarity">
    <text evidence="2">Belongs to the NAD(P)-dependent epimerase/dehydratase family. Dihydroflavonol-4-reductase subfamily.</text>
</comment>
<dbReference type="OrthoDB" id="2735536at2759"/>
<dbReference type="Proteomes" id="UP000509510">
    <property type="component" value="Chromosome I"/>
</dbReference>
<dbReference type="FunFam" id="3.40.50.720:FF:000191">
    <property type="entry name" value="Methylglyoxal reductase (NADPH-dependent)"/>
    <property type="match status" value="1"/>
</dbReference>
<sequence length="341" mass="37791">MGPASPKQLVFLTGGSGFIASHILEQLLFHGYKVVVSVRSAIKGDSIISSYPEDIRKDISYEVVEDIAQDGAFDEAIKSNPTIDFVIHTASPYHNNIQDPVKEFLDPAIKGTIGILHSIQKYAAASVKRFVLLSSISTIINPFNHADVYNEEVYGTTTWEEAISGRLTYRASKIYSERAAFEFMAKEKPNFDLVTVNPSFVLGPPPKHLTSLEALNTSNHRIRDLILGKMQKEVAPTGPSHVFVDVRDVATAHIRAIEKTEASGQRFLIAGGYFSNKRIAELIRESFPQYNDVLPPVASADDFPDNIYGIDISKSKTVLGIQYRDLKTCVQDTVEAMIPRM</sequence>
<evidence type="ECO:0000313" key="4">
    <source>
        <dbReference type="EMBL" id="QKX55325.1"/>
    </source>
</evidence>